<dbReference type="InterPro" id="IPR016197">
    <property type="entry name" value="Chromo-like_dom_sf"/>
</dbReference>
<dbReference type="EMBL" id="KQ965763">
    <property type="protein sequence ID" value="KXS15249.1"/>
    <property type="molecule type" value="Genomic_DNA"/>
</dbReference>
<dbReference type="CDD" id="cd00024">
    <property type="entry name" value="CD_CSD"/>
    <property type="match status" value="1"/>
</dbReference>
<feature type="compositionally biased region" description="Basic residues" evidence="1">
    <location>
        <begin position="95"/>
        <end position="112"/>
    </location>
</feature>
<name>A0A139AEZ0_GONPJ</name>
<dbReference type="PROSITE" id="PS50013">
    <property type="entry name" value="CHROMO_2"/>
    <property type="match status" value="1"/>
</dbReference>
<dbReference type="Gene3D" id="2.40.50.40">
    <property type="match status" value="1"/>
</dbReference>
<gene>
    <name evidence="3" type="ORF">M427DRAFT_135213</name>
</gene>
<evidence type="ECO:0000256" key="1">
    <source>
        <dbReference type="SAM" id="MobiDB-lite"/>
    </source>
</evidence>
<sequence length="118" mass="13343">MKSCYLIMWKGYPREFDTWEVAANLQADHKLINKFEAVWTSLKVHPPYGVLEEKVRLEDGDVSDDEVTVLSSDDSGDDMSVGSDRTAQDPEANRKSHSRKSKGKEKPPRKHTLPPLAC</sequence>
<evidence type="ECO:0000313" key="4">
    <source>
        <dbReference type="Proteomes" id="UP000070544"/>
    </source>
</evidence>
<dbReference type="InterPro" id="IPR000953">
    <property type="entry name" value="Chromo/chromo_shadow_dom"/>
</dbReference>
<dbReference type="OrthoDB" id="10071592at2759"/>
<dbReference type="SUPFAM" id="SSF54160">
    <property type="entry name" value="Chromo domain-like"/>
    <property type="match status" value="1"/>
</dbReference>
<feature type="region of interest" description="Disordered" evidence="1">
    <location>
        <begin position="62"/>
        <end position="118"/>
    </location>
</feature>
<protein>
    <recommendedName>
        <fullName evidence="2">Chromo domain-containing protein</fullName>
    </recommendedName>
</protein>
<dbReference type="InterPro" id="IPR023780">
    <property type="entry name" value="Chromo_domain"/>
</dbReference>
<dbReference type="AlphaFoldDB" id="A0A139AEZ0"/>
<dbReference type="Pfam" id="PF00385">
    <property type="entry name" value="Chromo"/>
    <property type="match status" value="1"/>
</dbReference>
<keyword evidence="4" id="KW-1185">Reference proteome</keyword>
<organism evidence="3 4">
    <name type="scientific">Gonapodya prolifera (strain JEL478)</name>
    <name type="common">Monoblepharis prolifera</name>
    <dbReference type="NCBI Taxonomy" id="1344416"/>
    <lineage>
        <taxon>Eukaryota</taxon>
        <taxon>Fungi</taxon>
        <taxon>Fungi incertae sedis</taxon>
        <taxon>Chytridiomycota</taxon>
        <taxon>Chytridiomycota incertae sedis</taxon>
        <taxon>Monoblepharidomycetes</taxon>
        <taxon>Monoblepharidales</taxon>
        <taxon>Gonapodyaceae</taxon>
        <taxon>Gonapodya</taxon>
    </lineage>
</organism>
<proteinExistence type="predicted"/>
<evidence type="ECO:0000259" key="2">
    <source>
        <dbReference type="PROSITE" id="PS50013"/>
    </source>
</evidence>
<reference evidence="3 4" key="1">
    <citation type="journal article" date="2015" name="Genome Biol. Evol.">
        <title>Phylogenomic analyses indicate that early fungi evolved digesting cell walls of algal ancestors of land plants.</title>
        <authorList>
            <person name="Chang Y."/>
            <person name="Wang S."/>
            <person name="Sekimoto S."/>
            <person name="Aerts A.L."/>
            <person name="Choi C."/>
            <person name="Clum A."/>
            <person name="LaButti K.M."/>
            <person name="Lindquist E.A."/>
            <person name="Yee Ngan C."/>
            <person name="Ohm R.A."/>
            <person name="Salamov A.A."/>
            <person name="Grigoriev I.V."/>
            <person name="Spatafora J.W."/>
            <person name="Berbee M.L."/>
        </authorList>
    </citation>
    <scope>NUCLEOTIDE SEQUENCE [LARGE SCALE GENOMIC DNA]</scope>
    <source>
        <strain evidence="3 4">JEL478</strain>
    </source>
</reference>
<feature type="domain" description="Chromo" evidence="2">
    <location>
        <begin position="1"/>
        <end position="36"/>
    </location>
</feature>
<accession>A0A139AEZ0</accession>
<dbReference type="Proteomes" id="UP000070544">
    <property type="component" value="Unassembled WGS sequence"/>
</dbReference>
<evidence type="ECO:0000313" key="3">
    <source>
        <dbReference type="EMBL" id="KXS15249.1"/>
    </source>
</evidence>